<keyword evidence="6" id="KW-1185">Reference proteome</keyword>
<organism evidence="5 6">
    <name type="scientific">Blautia segnis</name>
    <dbReference type="NCBI Taxonomy" id="2763030"/>
    <lineage>
        <taxon>Bacteria</taxon>
        <taxon>Bacillati</taxon>
        <taxon>Bacillota</taxon>
        <taxon>Clostridia</taxon>
        <taxon>Lachnospirales</taxon>
        <taxon>Lachnospiraceae</taxon>
        <taxon>Blautia</taxon>
    </lineage>
</organism>
<dbReference type="Proteomes" id="UP000652847">
    <property type="component" value="Unassembled WGS sequence"/>
</dbReference>
<protein>
    <submittedName>
        <fullName evidence="5">Ig-like domain-containing protein</fullName>
    </submittedName>
</protein>
<proteinExistence type="predicted"/>
<evidence type="ECO:0000313" key="6">
    <source>
        <dbReference type="Proteomes" id="UP000652847"/>
    </source>
</evidence>
<dbReference type="Pfam" id="PF07532">
    <property type="entry name" value="Big_4"/>
    <property type="match status" value="1"/>
</dbReference>
<evidence type="ECO:0000313" key="5">
    <source>
        <dbReference type="EMBL" id="MBC5651644.1"/>
    </source>
</evidence>
<comment type="caution">
    <text evidence="5">The sequence shown here is derived from an EMBL/GenBank/DDBJ whole genome shotgun (WGS) entry which is preliminary data.</text>
</comment>
<evidence type="ECO:0000256" key="3">
    <source>
        <dbReference type="SAM" id="SignalP"/>
    </source>
</evidence>
<name>A0A8I0AJU7_9FIRM</name>
<evidence type="ECO:0000256" key="1">
    <source>
        <dbReference type="SAM" id="MobiDB-lite"/>
    </source>
</evidence>
<sequence>MKRKMTFWIFALCFLLMLCPLTGAQKVWAGNSVITDFSRIFYIPAGAVLRGGSLEELKETYDSMSCMAYTEDGQELELNVIWDYSKVNVQKVGAYQITGTLKLPEGYTSGITVPSWTVGISVQNFEELEIQVYSRMISAGLYYFPWITDQDPDAMEIWMQPEGEDWINISEEGYGMCDTDGMYLSCQSMVKGNTYTLTVVYPNGKTRNLKYCYASDGTLDIISYQPWLLGSSGVKDTTIRSCEPIEEGSLERLGAYALRKGQSTYGLKKQLEKSLHILGSTQTEYEDSASHPSVVMPSVWDFGGVNTNVPGVYKVTGSFQAPEGYTLDPDAKLPTASVYVAVQRPDQPQVQTCAMAGSSHLFFPMILDAFTDDQLKDFQPELKCKDQKISLNQDSWYMTREGLYLKKTNLQLNHDYSLQVAYPGGSTGTYTFHFDENFITNDHWYERNYADRDGKDLPDIDTGKETVTDVSTVIVGNRLAALMSAQVEKIPFESGGVLVRVPTKVVKDWEVGPEDEVKVDISREDGELSVSISKNGEEITDIPGATVEIPKSSGSGTRTVLTDEEGNSYTGMVNETQNVAVIPVDKTGEYSIKEEQSQDASENGEEIEKALDEETDTEEETADDSYETAEIAGEDVEAAQKTTGDSSQDDLRKQHIKTTALVAGIVVLLILLLLLPMRKNRRLRKGDRGEGEEDR</sequence>
<evidence type="ECO:0000256" key="2">
    <source>
        <dbReference type="SAM" id="Phobius"/>
    </source>
</evidence>
<keyword evidence="3" id="KW-0732">Signal</keyword>
<dbReference type="EMBL" id="JACOOT010000025">
    <property type="protein sequence ID" value="MBC5651644.1"/>
    <property type="molecule type" value="Genomic_DNA"/>
</dbReference>
<feature type="transmembrane region" description="Helical" evidence="2">
    <location>
        <begin position="656"/>
        <end position="675"/>
    </location>
</feature>
<feature type="compositionally biased region" description="Acidic residues" evidence="1">
    <location>
        <begin position="613"/>
        <end position="629"/>
    </location>
</feature>
<evidence type="ECO:0000259" key="4">
    <source>
        <dbReference type="Pfam" id="PF07532"/>
    </source>
</evidence>
<keyword evidence="2" id="KW-0812">Transmembrane</keyword>
<feature type="signal peptide" evidence="3">
    <location>
        <begin position="1"/>
        <end position="29"/>
    </location>
</feature>
<keyword evidence="2" id="KW-0472">Membrane</keyword>
<dbReference type="AlphaFoldDB" id="A0A8I0AJU7"/>
<dbReference type="RefSeq" id="WP_186901501.1">
    <property type="nucleotide sequence ID" value="NZ_JACOOT010000025.1"/>
</dbReference>
<feature type="chain" id="PRO_5039556742" evidence="3">
    <location>
        <begin position="30"/>
        <end position="695"/>
    </location>
</feature>
<feature type="domain" description="Bacterial Ig-like" evidence="4">
    <location>
        <begin position="68"/>
        <end position="101"/>
    </location>
</feature>
<feature type="region of interest" description="Disordered" evidence="1">
    <location>
        <begin position="592"/>
        <end position="629"/>
    </location>
</feature>
<gene>
    <name evidence="5" type="ORF">H8S54_11100</name>
</gene>
<reference evidence="5 6" key="1">
    <citation type="submission" date="2020-08" db="EMBL/GenBank/DDBJ databases">
        <title>Genome public.</title>
        <authorList>
            <person name="Liu C."/>
            <person name="Sun Q."/>
        </authorList>
    </citation>
    <scope>NUCLEOTIDE SEQUENCE [LARGE SCALE GENOMIC DNA]</scope>
    <source>
        <strain evidence="5 6">BX17</strain>
    </source>
</reference>
<keyword evidence="2" id="KW-1133">Transmembrane helix</keyword>
<accession>A0A8I0AJU7</accession>
<dbReference type="InterPro" id="IPR011081">
    <property type="entry name" value="Big_4"/>
</dbReference>